<gene>
    <name evidence="5" type="ORF">PM10SUCC1_09710</name>
</gene>
<dbReference type="AlphaFoldDB" id="A0A9W6LMB1"/>
<proteinExistence type="predicted"/>
<dbReference type="Pfam" id="PF12796">
    <property type="entry name" value="Ank_2"/>
    <property type="match status" value="1"/>
</dbReference>
<dbReference type="EMBL" id="BSDY01000004">
    <property type="protein sequence ID" value="GLI55457.1"/>
    <property type="molecule type" value="Genomic_DNA"/>
</dbReference>
<evidence type="ECO:0000256" key="3">
    <source>
        <dbReference type="PROSITE-ProRule" id="PRU00023"/>
    </source>
</evidence>
<evidence type="ECO:0008006" key="7">
    <source>
        <dbReference type="Google" id="ProtNLM"/>
    </source>
</evidence>
<evidence type="ECO:0000256" key="2">
    <source>
        <dbReference type="ARBA" id="ARBA00023043"/>
    </source>
</evidence>
<organism evidence="5 6">
    <name type="scientific">Propionigenium maris DSM 9537</name>
    <dbReference type="NCBI Taxonomy" id="1123000"/>
    <lineage>
        <taxon>Bacteria</taxon>
        <taxon>Fusobacteriati</taxon>
        <taxon>Fusobacteriota</taxon>
        <taxon>Fusobacteriia</taxon>
        <taxon>Fusobacteriales</taxon>
        <taxon>Fusobacteriaceae</taxon>
        <taxon>Propionigenium</taxon>
    </lineage>
</organism>
<dbReference type="GO" id="GO:0045944">
    <property type="term" value="P:positive regulation of transcription by RNA polymerase II"/>
    <property type="evidence" value="ECO:0007669"/>
    <property type="project" value="TreeGrafter"/>
</dbReference>
<comment type="caution">
    <text evidence="5">The sequence shown here is derived from an EMBL/GenBank/DDBJ whole genome shotgun (WGS) entry which is preliminary data.</text>
</comment>
<dbReference type="PROSITE" id="PS51257">
    <property type="entry name" value="PROKAR_LIPOPROTEIN"/>
    <property type="match status" value="1"/>
</dbReference>
<keyword evidence="6" id="KW-1185">Reference proteome</keyword>
<keyword evidence="2 3" id="KW-0040">ANK repeat</keyword>
<sequence length="298" mass="33438">MKKVFILFLTLILIACSNTKKSDNTLVDNIAVTPEDVYTSILLDDVDSVRLFLDNGFPVDTVDEAGETLVIKAVKSNSLEVLDLLVERKASLNRGTYPYIRRNTDIEVAGKTPLYFVKSQEALEILVDGGADINYVNSKGEPLLIDYIKYKPEPYIETLIDRGVKVNVADSEMWSPLIWASVNNQKNVVEKLIGAGADMNFRDAKGNYAVYYAYNKEVISLLINENYDLTHRNTDGERVMGEVYLKCVANGYLDEVERLLNIGIDVNYMSYGDTAVTLARENKDAEMLYLLESRGAVE</sequence>
<dbReference type="Pfam" id="PF13637">
    <property type="entry name" value="Ank_4"/>
    <property type="match status" value="1"/>
</dbReference>
<dbReference type="PROSITE" id="PS50088">
    <property type="entry name" value="ANK_REPEAT"/>
    <property type="match status" value="1"/>
</dbReference>
<reference evidence="5" key="1">
    <citation type="submission" date="2022-12" db="EMBL/GenBank/DDBJ databases">
        <title>Reference genome sequencing for broad-spectrum identification of bacterial and archaeal isolates by mass spectrometry.</title>
        <authorList>
            <person name="Sekiguchi Y."/>
            <person name="Tourlousse D.M."/>
        </authorList>
    </citation>
    <scope>NUCLEOTIDE SEQUENCE</scope>
    <source>
        <strain evidence="5">10succ1</strain>
    </source>
</reference>
<dbReference type="InterPro" id="IPR002110">
    <property type="entry name" value="Ankyrin_rpt"/>
</dbReference>
<accession>A0A9W6LMB1</accession>
<feature type="chain" id="PRO_5040752440" description="Ankyrin repeat-containing protein" evidence="4">
    <location>
        <begin position="23"/>
        <end position="298"/>
    </location>
</feature>
<evidence type="ECO:0000313" key="6">
    <source>
        <dbReference type="Proteomes" id="UP001144471"/>
    </source>
</evidence>
<dbReference type="Gene3D" id="1.25.40.20">
    <property type="entry name" value="Ankyrin repeat-containing domain"/>
    <property type="match status" value="1"/>
</dbReference>
<evidence type="ECO:0000256" key="4">
    <source>
        <dbReference type="SAM" id="SignalP"/>
    </source>
</evidence>
<keyword evidence="4" id="KW-0732">Signal</keyword>
<dbReference type="SUPFAM" id="SSF48403">
    <property type="entry name" value="Ankyrin repeat"/>
    <property type="match status" value="1"/>
</dbReference>
<dbReference type="InterPro" id="IPR050663">
    <property type="entry name" value="Ankyrin-SOCS_Box"/>
</dbReference>
<feature type="signal peptide" evidence="4">
    <location>
        <begin position="1"/>
        <end position="22"/>
    </location>
</feature>
<protein>
    <recommendedName>
        <fullName evidence="7">Ankyrin repeat-containing protein</fullName>
    </recommendedName>
</protein>
<dbReference type="PROSITE" id="PS50297">
    <property type="entry name" value="ANK_REP_REGION"/>
    <property type="match status" value="1"/>
</dbReference>
<keyword evidence="1" id="KW-0677">Repeat</keyword>
<evidence type="ECO:0000313" key="5">
    <source>
        <dbReference type="EMBL" id="GLI55457.1"/>
    </source>
</evidence>
<dbReference type="GO" id="GO:0000976">
    <property type="term" value="F:transcription cis-regulatory region binding"/>
    <property type="evidence" value="ECO:0007669"/>
    <property type="project" value="TreeGrafter"/>
</dbReference>
<dbReference type="InterPro" id="IPR036770">
    <property type="entry name" value="Ankyrin_rpt-contain_sf"/>
</dbReference>
<dbReference type="SMART" id="SM00248">
    <property type="entry name" value="ANK"/>
    <property type="match status" value="5"/>
</dbReference>
<name>A0A9W6LMB1_9FUSO</name>
<evidence type="ECO:0000256" key="1">
    <source>
        <dbReference type="ARBA" id="ARBA00022737"/>
    </source>
</evidence>
<feature type="repeat" description="ANK" evidence="3">
    <location>
        <begin position="172"/>
        <end position="204"/>
    </location>
</feature>
<dbReference type="RefSeq" id="WP_281833945.1">
    <property type="nucleotide sequence ID" value="NZ_BSDY01000004.1"/>
</dbReference>
<dbReference type="Proteomes" id="UP001144471">
    <property type="component" value="Unassembled WGS sequence"/>
</dbReference>
<dbReference type="PANTHER" id="PTHR24193:SF121">
    <property type="entry name" value="ADA2A-CONTAINING COMPLEX COMPONENT 3, ISOFORM D"/>
    <property type="match status" value="1"/>
</dbReference>
<dbReference type="PANTHER" id="PTHR24193">
    <property type="entry name" value="ANKYRIN REPEAT PROTEIN"/>
    <property type="match status" value="1"/>
</dbReference>